<evidence type="ECO:0000259" key="1">
    <source>
        <dbReference type="Pfam" id="PF26133"/>
    </source>
</evidence>
<dbReference type="Pfam" id="PF26133">
    <property type="entry name" value="DUF8039"/>
    <property type="match status" value="1"/>
</dbReference>
<accession>Q2QRN9</accession>
<proteinExistence type="predicted"/>
<organism evidence="2">
    <name type="scientific">Oryza sativa subsp. japonica</name>
    <name type="common">Rice</name>
    <dbReference type="NCBI Taxonomy" id="39947"/>
    <lineage>
        <taxon>Eukaryota</taxon>
        <taxon>Viridiplantae</taxon>
        <taxon>Streptophyta</taxon>
        <taxon>Embryophyta</taxon>
        <taxon>Tracheophyta</taxon>
        <taxon>Spermatophyta</taxon>
        <taxon>Magnoliopsida</taxon>
        <taxon>Liliopsida</taxon>
        <taxon>Poales</taxon>
        <taxon>Poaceae</taxon>
        <taxon>BOP clade</taxon>
        <taxon>Oryzoideae</taxon>
        <taxon>Oryzeae</taxon>
        <taxon>Oryzinae</taxon>
        <taxon>Oryza</taxon>
        <taxon>Oryza sativa</taxon>
    </lineage>
</organism>
<name>Q2QRN9_ORYSJ</name>
<evidence type="ECO:0000313" key="2">
    <source>
        <dbReference type="EMBL" id="ABA98349.1"/>
    </source>
</evidence>
<dbReference type="PANTHER" id="PTHR33018">
    <property type="entry name" value="OS10G0338966 PROTEIN-RELATED"/>
    <property type="match status" value="1"/>
</dbReference>
<dbReference type="EMBL" id="DP000011">
    <property type="protein sequence ID" value="ABA98349.1"/>
    <property type="molecule type" value="Genomic_DNA"/>
</dbReference>
<sequence>MDKTVMHGVAVLEPEPSYPFDDVTKDTPCKHLIPVGRAGKKILVATRRFIPGRKFHCQDIPEDYAKVEVRTVIEAYRMHELNFLTTEQIVYLEDAIDKLILWHKNDIELGFKNRMGVSNSPQMALDLEALFDWHIHLSSLVNMFSTQKIDSLISIIPADKAPRPDGFNGFFMKKCWHIIAQDYYGLAAHFQARCVDLEILNSSFITLVPKKSSLETVNDYRPISLMGISLKILTKLLAVRLQGVILKLEKSYKIVLPGLLNIFTNVSSQRGKLSSYNSLSSASYGFYTKMD</sequence>
<dbReference type="InterPro" id="IPR058352">
    <property type="entry name" value="DUF8039"/>
</dbReference>
<protein>
    <submittedName>
        <fullName evidence="2">Retrotransposon protein, putative, LINE subclass</fullName>
    </submittedName>
</protein>
<gene>
    <name evidence="2" type="ordered locus">LOC_Os12g26920</name>
</gene>
<dbReference type="PANTHER" id="PTHR33018:SF19">
    <property type="entry name" value="OS12G0558775 PROTEIN"/>
    <property type="match status" value="1"/>
</dbReference>
<reference evidence="2" key="1">
    <citation type="journal article" date="2005" name="BMC Biol.">
        <title>The sequence of rice chromosomes 11 and 12, rich in disease resistance genes and recent gene duplications.</title>
        <authorList>
            <consortium name="The rice chromosomes 11 and 12 sequencing consortia"/>
        </authorList>
    </citation>
    <scope>NUCLEOTIDE SEQUENCE [LARGE SCALE GENOMIC DNA]</scope>
</reference>
<reference evidence="2" key="2">
    <citation type="submission" date="2005-04" db="EMBL/GenBank/DDBJ databases">
        <authorList>
            <person name="Buell C.R."/>
            <person name="Wing R.A."/>
            <person name="McCombie W.A."/>
            <person name="Ouyang S."/>
        </authorList>
    </citation>
    <scope>NUCLEOTIDE SEQUENCE</scope>
</reference>
<dbReference type="AlphaFoldDB" id="Q2QRN9"/>
<feature type="domain" description="DUF8039" evidence="1">
    <location>
        <begin position="18"/>
        <end position="109"/>
    </location>
</feature>
<reference evidence="2" key="3">
    <citation type="submission" date="2006-01" db="EMBL/GenBank/DDBJ databases">
        <authorList>
            <person name="Buell R."/>
        </authorList>
    </citation>
    <scope>NUCLEOTIDE SEQUENCE</scope>
</reference>